<dbReference type="EMBL" id="MLBY01000005">
    <property type="protein sequence ID" value="MEE7458220.1"/>
    <property type="molecule type" value="Genomic_DNA"/>
</dbReference>
<feature type="domain" description="FAD-binding FR-type" evidence="2">
    <location>
        <begin position="7"/>
        <end position="112"/>
    </location>
</feature>
<dbReference type="InterPro" id="IPR001709">
    <property type="entry name" value="Flavoprot_Pyr_Nucl_cyt_Rdtase"/>
</dbReference>
<dbReference type="SUPFAM" id="SSF63380">
    <property type="entry name" value="Riboflavin synthase domain-like"/>
    <property type="match status" value="1"/>
</dbReference>
<dbReference type="Gene3D" id="3.40.50.80">
    <property type="entry name" value="Nucleotide-binding domain of ferredoxin-NADP reductase (FNR) module"/>
    <property type="match status" value="1"/>
</dbReference>
<keyword evidence="4" id="KW-1185">Reference proteome</keyword>
<name>A0ABU7TCF6_9HYPH</name>
<evidence type="ECO:0000256" key="1">
    <source>
        <dbReference type="ARBA" id="ARBA00034078"/>
    </source>
</evidence>
<dbReference type="SUPFAM" id="SSF52343">
    <property type="entry name" value="Ferredoxin reductase-like, C-terminal NADP-linked domain"/>
    <property type="match status" value="1"/>
</dbReference>
<dbReference type="Proteomes" id="UP001349262">
    <property type="component" value="Unassembled WGS sequence"/>
</dbReference>
<dbReference type="InterPro" id="IPR008333">
    <property type="entry name" value="Cbr1-like_FAD-bd_dom"/>
</dbReference>
<proteinExistence type="predicted"/>
<dbReference type="PANTHER" id="PTHR47354:SF5">
    <property type="entry name" value="PROTEIN RFBI"/>
    <property type="match status" value="1"/>
</dbReference>
<dbReference type="PANTHER" id="PTHR47354">
    <property type="entry name" value="NADH OXIDOREDUCTASE HCR"/>
    <property type="match status" value="1"/>
</dbReference>
<organism evidence="3 4">
    <name type="scientific">Methylobacterium radiotolerans</name>
    <dbReference type="NCBI Taxonomy" id="31998"/>
    <lineage>
        <taxon>Bacteria</taxon>
        <taxon>Pseudomonadati</taxon>
        <taxon>Pseudomonadota</taxon>
        <taxon>Alphaproteobacteria</taxon>
        <taxon>Hyphomicrobiales</taxon>
        <taxon>Methylobacteriaceae</taxon>
        <taxon>Methylobacterium</taxon>
    </lineage>
</organism>
<evidence type="ECO:0000313" key="3">
    <source>
        <dbReference type="EMBL" id="MEE7458220.1"/>
    </source>
</evidence>
<dbReference type="PRINTS" id="PR00406">
    <property type="entry name" value="CYTB5RDTASE"/>
</dbReference>
<protein>
    <submittedName>
        <fullName evidence="3">Oxidoreductase</fullName>
    </submittedName>
</protein>
<dbReference type="PROSITE" id="PS51384">
    <property type="entry name" value="FAD_FR"/>
    <property type="match status" value="1"/>
</dbReference>
<reference evidence="3 4" key="1">
    <citation type="journal article" date="2012" name="Genet. Mol. Biol.">
        <title>Analysis of 16S rRNA and mxaF genes revealing insights into Methylobacterium niche-specific plant association.</title>
        <authorList>
            <person name="Dourado M.N."/>
            <person name="Andreote F.D."/>
            <person name="Dini-Andreote F."/>
            <person name="Conti R."/>
            <person name="Araujo J.M."/>
            <person name="Araujo W.L."/>
        </authorList>
    </citation>
    <scope>NUCLEOTIDE SEQUENCE [LARGE SCALE GENOMIC DNA]</scope>
    <source>
        <strain evidence="3 4">SR1.6/4</strain>
    </source>
</reference>
<dbReference type="InterPro" id="IPR017938">
    <property type="entry name" value="Riboflavin_synthase-like_b-brl"/>
</dbReference>
<dbReference type="CDD" id="cd06217">
    <property type="entry name" value="FNR_iron_sulfur_binding_3"/>
    <property type="match status" value="1"/>
</dbReference>
<dbReference type="Gene3D" id="2.40.30.10">
    <property type="entry name" value="Translation factors"/>
    <property type="match status" value="1"/>
</dbReference>
<dbReference type="InterPro" id="IPR050415">
    <property type="entry name" value="MRET"/>
</dbReference>
<dbReference type="InterPro" id="IPR001433">
    <property type="entry name" value="OxRdtase_FAD/NAD-bd"/>
</dbReference>
<dbReference type="Pfam" id="PF00970">
    <property type="entry name" value="FAD_binding_6"/>
    <property type="match status" value="1"/>
</dbReference>
<dbReference type="PRINTS" id="PR00371">
    <property type="entry name" value="FPNCR"/>
</dbReference>
<accession>A0ABU7TCF6</accession>
<comment type="caution">
    <text evidence="3">The sequence shown here is derived from an EMBL/GenBank/DDBJ whole genome shotgun (WGS) entry which is preliminary data.</text>
</comment>
<gene>
    <name evidence="3" type="ORF">MRSR164_16020</name>
</gene>
<evidence type="ECO:0000259" key="2">
    <source>
        <dbReference type="PROSITE" id="PS51384"/>
    </source>
</evidence>
<dbReference type="InterPro" id="IPR017927">
    <property type="entry name" value="FAD-bd_FR_type"/>
</dbReference>
<dbReference type="InterPro" id="IPR039261">
    <property type="entry name" value="FNR_nucleotide-bd"/>
</dbReference>
<comment type="cofactor">
    <cofactor evidence="1">
        <name>[2Fe-2S] cluster</name>
        <dbReference type="ChEBI" id="CHEBI:190135"/>
    </cofactor>
</comment>
<evidence type="ECO:0000313" key="4">
    <source>
        <dbReference type="Proteomes" id="UP001349262"/>
    </source>
</evidence>
<sequence>MSGGAPSRWRAATIRSIAPVTPRVKSFRFAPLPTPFERPHRAGQHVDVRLTAPDGYQAQRSYSIASAPGDPAGLELMIEGLEAGEVSGFFNDTAEVGDEIELRGPLGAFDWGPQDGGPVLLIGGGSGVVPLLAMVRERALRAPDVPMLLIYSARRASEAIARAELAARSRDETGFDLTLLLTREGATAGRRIDRVMIDTAIECLGMPRRAFVCGGNGFVGTVADLLVDAGVRPGAIRTERFGG</sequence>
<dbReference type="Pfam" id="PF00175">
    <property type="entry name" value="NAD_binding_1"/>
    <property type="match status" value="1"/>
</dbReference>